<keyword evidence="4" id="KW-0808">Transferase</keyword>
<dbReference type="NCBIfam" id="TIGR01977">
    <property type="entry name" value="am_tr_V_EF2568"/>
    <property type="match status" value="1"/>
</dbReference>
<protein>
    <recommendedName>
        <fullName evidence="3">cysteine desulfurase</fullName>
        <ecNumber evidence="3">2.8.1.7</ecNumber>
    </recommendedName>
</protein>
<dbReference type="Proteomes" id="UP000189933">
    <property type="component" value="Unassembled WGS sequence"/>
</dbReference>
<dbReference type="InterPro" id="IPR000192">
    <property type="entry name" value="Aminotrans_V_dom"/>
</dbReference>
<dbReference type="PIRSF" id="PIRSF005572">
    <property type="entry name" value="NifS"/>
    <property type="match status" value="1"/>
</dbReference>
<reference evidence="9" key="1">
    <citation type="submission" date="2017-02" db="EMBL/GenBank/DDBJ databases">
        <authorList>
            <person name="Varghese N."/>
            <person name="Submissions S."/>
        </authorList>
    </citation>
    <scope>NUCLEOTIDE SEQUENCE [LARGE SCALE GENOMIC DNA]</scope>
    <source>
        <strain evidence="9">DSM 16521</strain>
    </source>
</reference>
<evidence type="ECO:0000313" key="9">
    <source>
        <dbReference type="Proteomes" id="UP000189933"/>
    </source>
</evidence>
<name>A0A1T4RQI4_9FIRM</name>
<dbReference type="GO" id="GO:0030170">
    <property type="term" value="F:pyridoxal phosphate binding"/>
    <property type="evidence" value="ECO:0007669"/>
    <property type="project" value="InterPro"/>
</dbReference>
<evidence type="ECO:0000256" key="1">
    <source>
        <dbReference type="ARBA" id="ARBA00001933"/>
    </source>
</evidence>
<dbReference type="InterPro" id="IPR010969">
    <property type="entry name" value="Cys_dSase-rel_unknwn_funct"/>
</dbReference>
<dbReference type="PANTHER" id="PTHR43586:SF4">
    <property type="entry name" value="ISOPENICILLIN N EPIMERASE"/>
    <property type="match status" value="1"/>
</dbReference>
<evidence type="ECO:0000256" key="4">
    <source>
        <dbReference type="ARBA" id="ARBA00022679"/>
    </source>
</evidence>
<dbReference type="PANTHER" id="PTHR43586">
    <property type="entry name" value="CYSTEINE DESULFURASE"/>
    <property type="match status" value="1"/>
</dbReference>
<evidence type="ECO:0000259" key="7">
    <source>
        <dbReference type="Pfam" id="PF00266"/>
    </source>
</evidence>
<feature type="domain" description="Aminotransferase class V" evidence="7">
    <location>
        <begin position="2"/>
        <end position="366"/>
    </location>
</feature>
<evidence type="ECO:0000313" key="8">
    <source>
        <dbReference type="EMBL" id="SKA18213.1"/>
    </source>
</evidence>
<gene>
    <name evidence="8" type="ORF">SAMN02745885_02218</name>
</gene>
<dbReference type="EC" id="2.8.1.7" evidence="3"/>
<dbReference type="InterPro" id="IPR016454">
    <property type="entry name" value="Cysteine_dSase"/>
</dbReference>
<comment type="cofactor">
    <cofactor evidence="1">
        <name>pyridoxal 5'-phosphate</name>
        <dbReference type="ChEBI" id="CHEBI:597326"/>
    </cofactor>
</comment>
<dbReference type="InterPro" id="IPR015422">
    <property type="entry name" value="PyrdxlP-dep_Trfase_small"/>
</dbReference>
<dbReference type="EMBL" id="FUXM01000034">
    <property type="protein sequence ID" value="SKA18213.1"/>
    <property type="molecule type" value="Genomic_DNA"/>
</dbReference>
<dbReference type="InterPro" id="IPR010970">
    <property type="entry name" value="Cys_dSase_SufS"/>
</dbReference>
<dbReference type="Pfam" id="PF00266">
    <property type="entry name" value="Aminotran_5"/>
    <property type="match status" value="1"/>
</dbReference>
<dbReference type="GO" id="GO:0031071">
    <property type="term" value="F:cysteine desulfurase activity"/>
    <property type="evidence" value="ECO:0007669"/>
    <property type="project" value="UniProtKB-EC"/>
</dbReference>
<comment type="similarity">
    <text evidence="2">Belongs to the class-V pyridoxal-phosphate-dependent aminotransferase family. Csd subfamily.</text>
</comment>
<comment type="catalytic activity">
    <reaction evidence="6">
        <text>(sulfur carrier)-H + L-cysteine = (sulfur carrier)-SH + L-alanine</text>
        <dbReference type="Rhea" id="RHEA:43892"/>
        <dbReference type="Rhea" id="RHEA-COMP:14737"/>
        <dbReference type="Rhea" id="RHEA-COMP:14739"/>
        <dbReference type="ChEBI" id="CHEBI:29917"/>
        <dbReference type="ChEBI" id="CHEBI:35235"/>
        <dbReference type="ChEBI" id="CHEBI:57972"/>
        <dbReference type="ChEBI" id="CHEBI:64428"/>
        <dbReference type="EC" id="2.8.1.7"/>
    </reaction>
</comment>
<dbReference type="SUPFAM" id="SSF53383">
    <property type="entry name" value="PLP-dependent transferases"/>
    <property type="match status" value="1"/>
</dbReference>
<dbReference type="GO" id="GO:0006534">
    <property type="term" value="P:cysteine metabolic process"/>
    <property type="evidence" value="ECO:0007669"/>
    <property type="project" value="InterPro"/>
</dbReference>
<proteinExistence type="inferred from homology"/>
<evidence type="ECO:0000256" key="3">
    <source>
        <dbReference type="ARBA" id="ARBA00012239"/>
    </source>
</evidence>
<sequence length="381" mass="41110">MIYLDNAATSWPKPPSVAEAMTKAVKELGANPGRAGHQMALEAGRGIYRTRVLLAKLFNIKNPLRIAFTQNATYALNLALLGLLQPGDHVITSTLEHNSVARPLYYLSQRGVKLTKIGLNEAGEFDLDLLEKSFQPNTRLVCLTHGSNVSGHILPIEKIGALCRSRQVKFMVDAAQTAGVIPVDVEKMNIDILAFPGHKGLYGPQGTGGLYIAEGIELKPLVTGGTGSHSEYMEQPQVMPDQLESGTPNTPGIFGLGAGVEFVLKTGVEQIHAREQALTEKLLAGLRALPEVIVYGPAEERLPVVSINIKGAETSEVGFILDKVFNIACRTGLHCAPEAHKTLGTFPIGTVRFSPGWFNTDEDIDKTIEAIKTIIKEMKGA</sequence>
<dbReference type="Gene3D" id="3.90.1150.10">
    <property type="entry name" value="Aspartate Aminotransferase, domain 1"/>
    <property type="match status" value="1"/>
</dbReference>
<keyword evidence="9" id="KW-1185">Reference proteome</keyword>
<dbReference type="Gene3D" id="3.40.640.10">
    <property type="entry name" value="Type I PLP-dependent aspartate aminotransferase-like (Major domain)"/>
    <property type="match status" value="1"/>
</dbReference>
<keyword evidence="5" id="KW-0663">Pyridoxal phosphate</keyword>
<dbReference type="InterPro" id="IPR015421">
    <property type="entry name" value="PyrdxlP-dep_Trfase_major"/>
</dbReference>
<accession>A0A1T4RQI4</accession>
<evidence type="ECO:0000256" key="6">
    <source>
        <dbReference type="ARBA" id="ARBA00050776"/>
    </source>
</evidence>
<evidence type="ECO:0000256" key="5">
    <source>
        <dbReference type="ARBA" id="ARBA00022898"/>
    </source>
</evidence>
<dbReference type="CDD" id="cd06453">
    <property type="entry name" value="SufS_like"/>
    <property type="match status" value="1"/>
</dbReference>
<dbReference type="AlphaFoldDB" id="A0A1T4RQI4"/>
<dbReference type="OrthoDB" id="9804366at2"/>
<evidence type="ECO:0000256" key="2">
    <source>
        <dbReference type="ARBA" id="ARBA00010447"/>
    </source>
</evidence>
<dbReference type="InterPro" id="IPR015424">
    <property type="entry name" value="PyrdxlP-dep_Trfase"/>
</dbReference>
<dbReference type="RefSeq" id="WP_078666229.1">
    <property type="nucleotide sequence ID" value="NZ_FUXM01000034.1"/>
</dbReference>
<organism evidence="8 9">
    <name type="scientific">Carboxydocella sporoproducens DSM 16521</name>
    <dbReference type="NCBI Taxonomy" id="1121270"/>
    <lineage>
        <taxon>Bacteria</taxon>
        <taxon>Bacillati</taxon>
        <taxon>Bacillota</taxon>
        <taxon>Clostridia</taxon>
        <taxon>Eubacteriales</taxon>
        <taxon>Clostridiales Family XVI. Incertae Sedis</taxon>
        <taxon>Carboxydocella</taxon>
    </lineage>
</organism>